<name>A0AAV7P5N1_PLEWA</name>
<keyword evidence="2" id="KW-1185">Reference proteome</keyword>
<feature type="non-terminal residue" evidence="1">
    <location>
        <position position="56"/>
    </location>
</feature>
<organism evidence="1 2">
    <name type="scientific">Pleurodeles waltl</name>
    <name type="common">Iberian ribbed newt</name>
    <dbReference type="NCBI Taxonomy" id="8319"/>
    <lineage>
        <taxon>Eukaryota</taxon>
        <taxon>Metazoa</taxon>
        <taxon>Chordata</taxon>
        <taxon>Craniata</taxon>
        <taxon>Vertebrata</taxon>
        <taxon>Euteleostomi</taxon>
        <taxon>Amphibia</taxon>
        <taxon>Batrachia</taxon>
        <taxon>Caudata</taxon>
        <taxon>Salamandroidea</taxon>
        <taxon>Salamandridae</taxon>
        <taxon>Pleurodelinae</taxon>
        <taxon>Pleurodeles</taxon>
    </lineage>
</organism>
<comment type="caution">
    <text evidence="1">The sequence shown here is derived from an EMBL/GenBank/DDBJ whole genome shotgun (WGS) entry which is preliminary data.</text>
</comment>
<sequence>AVGGADATHCSLRDDGARPLARRSIRAWDDDFSISFLKPNLWPREIYLKAREAAAA</sequence>
<reference evidence="1" key="1">
    <citation type="journal article" date="2022" name="bioRxiv">
        <title>Sequencing and chromosome-scale assembly of the giantPleurodeles waltlgenome.</title>
        <authorList>
            <person name="Brown T."/>
            <person name="Elewa A."/>
            <person name="Iarovenko S."/>
            <person name="Subramanian E."/>
            <person name="Araus A.J."/>
            <person name="Petzold A."/>
            <person name="Susuki M."/>
            <person name="Suzuki K.-i.T."/>
            <person name="Hayashi T."/>
            <person name="Toyoda A."/>
            <person name="Oliveira C."/>
            <person name="Osipova E."/>
            <person name="Leigh N.D."/>
            <person name="Simon A."/>
            <person name="Yun M.H."/>
        </authorList>
    </citation>
    <scope>NUCLEOTIDE SEQUENCE</scope>
    <source>
        <strain evidence="1">20211129_DDA</strain>
        <tissue evidence="1">Liver</tissue>
    </source>
</reference>
<proteinExistence type="predicted"/>
<accession>A0AAV7P5N1</accession>
<dbReference type="Proteomes" id="UP001066276">
    <property type="component" value="Chromosome 7"/>
</dbReference>
<feature type="non-terminal residue" evidence="1">
    <location>
        <position position="1"/>
    </location>
</feature>
<dbReference type="AlphaFoldDB" id="A0AAV7P5N1"/>
<dbReference type="EMBL" id="JANPWB010000011">
    <property type="protein sequence ID" value="KAJ1122617.1"/>
    <property type="molecule type" value="Genomic_DNA"/>
</dbReference>
<evidence type="ECO:0000313" key="2">
    <source>
        <dbReference type="Proteomes" id="UP001066276"/>
    </source>
</evidence>
<gene>
    <name evidence="1" type="ORF">NDU88_001102</name>
</gene>
<evidence type="ECO:0000313" key="1">
    <source>
        <dbReference type="EMBL" id="KAJ1122617.1"/>
    </source>
</evidence>
<protein>
    <submittedName>
        <fullName evidence="1">Uncharacterized protein</fullName>
    </submittedName>
</protein>